<evidence type="ECO:0000256" key="10">
    <source>
        <dbReference type="ARBA" id="ARBA00023237"/>
    </source>
</evidence>
<evidence type="ECO:0000256" key="13">
    <source>
        <dbReference type="SAM" id="SignalP"/>
    </source>
</evidence>
<protein>
    <submittedName>
        <fullName evidence="16">Outer membrane protein</fullName>
    </submittedName>
</protein>
<keyword evidence="2 11" id="KW-0813">Transport</keyword>
<dbReference type="PROSITE" id="PS52016">
    <property type="entry name" value="TONB_DEPENDENT_REC_3"/>
    <property type="match status" value="1"/>
</dbReference>
<dbReference type="Proteomes" id="UP000004931">
    <property type="component" value="Unassembled WGS sequence"/>
</dbReference>
<comment type="caution">
    <text evidence="16">The sequence shown here is derived from an EMBL/GenBank/DDBJ whole genome shotgun (WGS) entry which is preliminary data.</text>
</comment>
<evidence type="ECO:0000256" key="1">
    <source>
        <dbReference type="ARBA" id="ARBA00004571"/>
    </source>
</evidence>
<organism evidence="16 17">
    <name type="scientific">marine gamma proteobacterium HTCC2143</name>
    <dbReference type="NCBI Taxonomy" id="247633"/>
    <lineage>
        <taxon>Bacteria</taxon>
        <taxon>Pseudomonadati</taxon>
        <taxon>Pseudomonadota</taxon>
        <taxon>Gammaproteobacteria</taxon>
        <taxon>Cellvibrionales</taxon>
        <taxon>Spongiibacteraceae</taxon>
        <taxon>BD1-7 clade</taxon>
    </lineage>
</organism>
<keyword evidence="3 11" id="KW-1134">Transmembrane beta strand</keyword>
<sequence>MKASKHKIAAGLMMSMAAAVASAQQDNAPQSATTLEEVVITATRRGNTDMMSTPVAVTAITAYDIERYSPNDLNDIAAMVPNLSAGTISGFNSASFAMRGVAEQTIIVYKESPVGVVIDDFVVPHVQTQNLEMFDIEQVEVLRGPQGTLFGKNTTGGVINVRTKRPDLDQASIDLRLKAGDYGKKEMQVAFNAPLTDTLAFRFAGLQQESDGYYKNGSEWGPLNVAPTTGVAGTSNRGDGRDLGGADVFSARAKLLWQPSDNFSALFQYEIIRDEGDTPPAVNESVPGYIFEGWGFAENPGDPLDNAGITNVDDRLINMSKGHRVDIDGYYLNMEWDLGNYTLFSSTGYREQESRLPNTYSGVSDIVLFDATRDDNRETFQQEVRMVSDFDGPFNFVTGAFYQTNDVEFCVVQLVGFVDLLLGDPIATGLTNLPLILCNEQEATSYAAFIDGTYTISDRMRLSAGVRYTHEEKEWTGRPRIAIQQLDGGFDPALNWETLGEPLDGADWDRFPSGVQRDDESWSEPTYRLTLDYDLTDTLFAYATYSHGFKSGGYNDQTGTVLNPVPELALQPTEPETAESFEFGLKASLLDNTMDVSATAFFVTYEDAQRSLNASFDTGQETLFFNAAELEVQGIELEMNWLVMEGLVVRGNASFQDAEFNEFAADTNFDGIIDVDLSGEAPVRAPDKMATLGATYTHSVPGGMLSWNARVSYEDESIAQYSDVGPQYHATMNSKTLIDANITWESANEQYLVRLVGKNLNDDRYRTGSQSVANFWIFSAYGPPRYLGLEVEAKFDLW</sequence>
<evidence type="ECO:0000256" key="5">
    <source>
        <dbReference type="ARBA" id="ARBA00022692"/>
    </source>
</evidence>
<dbReference type="InterPro" id="IPR000531">
    <property type="entry name" value="Beta-barrel_TonB"/>
</dbReference>
<dbReference type="Gene3D" id="2.40.170.20">
    <property type="entry name" value="TonB-dependent receptor, beta-barrel domain"/>
    <property type="match status" value="1"/>
</dbReference>
<evidence type="ECO:0000256" key="2">
    <source>
        <dbReference type="ARBA" id="ARBA00022448"/>
    </source>
</evidence>
<comment type="similarity">
    <text evidence="11 12">Belongs to the TonB-dependent receptor family.</text>
</comment>
<dbReference type="EMBL" id="AAVT01000012">
    <property type="protein sequence ID" value="EAW29990.1"/>
    <property type="molecule type" value="Genomic_DNA"/>
</dbReference>
<dbReference type="Pfam" id="PF07715">
    <property type="entry name" value="Plug"/>
    <property type="match status" value="1"/>
</dbReference>
<evidence type="ECO:0000256" key="8">
    <source>
        <dbReference type="ARBA" id="ARBA00023077"/>
    </source>
</evidence>
<dbReference type="InterPro" id="IPR012910">
    <property type="entry name" value="Plug_dom"/>
</dbReference>
<keyword evidence="6" id="KW-0408">Iron</keyword>
<evidence type="ECO:0000259" key="15">
    <source>
        <dbReference type="Pfam" id="PF07715"/>
    </source>
</evidence>
<evidence type="ECO:0000259" key="14">
    <source>
        <dbReference type="Pfam" id="PF00593"/>
    </source>
</evidence>
<dbReference type="AlphaFoldDB" id="A0YGX2"/>
<keyword evidence="13" id="KW-0732">Signal</keyword>
<keyword evidence="8 12" id="KW-0798">TonB box</keyword>
<dbReference type="GO" id="GO:0006826">
    <property type="term" value="P:iron ion transport"/>
    <property type="evidence" value="ECO:0007669"/>
    <property type="project" value="UniProtKB-KW"/>
</dbReference>
<comment type="subcellular location">
    <subcellularLocation>
        <location evidence="1 11">Cell outer membrane</location>
        <topology evidence="1 11">Multi-pass membrane protein</topology>
    </subcellularLocation>
</comment>
<dbReference type="InterPro" id="IPR039426">
    <property type="entry name" value="TonB-dep_rcpt-like"/>
</dbReference>
<name>A0YGX2_9GAMM</name>
<dbReference type="InterPro" id="IPR036942">
    <property type="entry name" value="Beta-barrel_TonB_sf"/>
</dbReference>
<dbReference type="Pfam" id="PF00593">
    <property type="entry name" value="TonB_dep_Rec_b-barrel"/>
    <property type="match status" value="1"/>
</dbReference>
<evidence type="ECO:0000256" key="12">
    <source>
        <dbReference type="RuleBase" id="RU003357"/>
    </source>
</evidence>
<feature type="signal peptide" evidence="13">
    <location>
        <begin position="1"/>
        <end position="23"/>
    </location>
</feature>
<keyword evidence="5 11" id="KW-0812">Transmembrane</keyword>
<dbReference type="PANTHER" id="PTHR32552:SF81">
    <property type="entry name" value="TONB-DEPENDENT OUTER MEMBRANE RECEPTOR"/>
    <property type="match status" value="1"/>
</dbReference>
<evidence type="ECO:0000256" key="7">
    <source>
        <dbReference type="ARBA" id="ARBA00023065"/>
    </source>
</evidence>
<dbReference type="PANTHER" id="PTHR32552">
    <property type="entry name" value="FERRICHROME IRON RECEPTOR-RELATED"/>
    <property type="match status" value="1"/>
</dbReference>
<feature type="domain" description="TonB-dependent receptor plug" evidence="15">
    <location>
        <begin position="50"/>
        <end position="158"/>
    </location>
</feature>
<dbReference type="STRING" id="247633.GP2143_06844"/>
<evidence type="ECO:0000256" key="11">
    <source>
        <dbReference type="PROSITE-ProRule" id="PRU01360"/>
    </source>
</evidence>
<keyword evidence="9 11" id="KW-0472">Membrane</keyword>
<dbReference type="OrthoDB" id="127311at2"/>
<dbReference type="eggNOG" id="COG4771">
    <property type="taxonomic scope" value="Bacteria"/>
</dbReference>
<keyword evidence="7" id="KW-0406">Ion transport</keyword>
<feature type="domain" description="TonB-dependent receptor-like beta-barrel" evidence="14">
    <location>
        <begin position="291"/>
        <end position="760"/>
    </location>
</feature>
<keyword evidence="4" id="KW-0410">Iron transport</keyword>
<evidence type="ECO:0000256" key="6">
    <source>
        <dbReference type="ARBA" id="ARBA00023004"/>
    </source>
</evidence>
<evidence type="ECO:0000256" key="3">
    <source>
        <dbReference type="ARBA" id="ARBA00022452"/>
    </source>
</evidence>
<evidence type="ECO:0000313" key="17">
    <source>
        <dbReference type="Proteomes" id="UP000004931"/>
    </source>
</evidence>
<evidence type="ECO:0000256" key="4">
    <source>
        <dbReference type="ARBA" id="ARBA00022496"/>
    </source>
</evidence>
<keyword evidence="17" id="KW-1185">Reference proteome</keyword>
<gene>
    <name evidence="16" type="ORF">GP2143_06844</name>
</gene>
<dbReference type="SUPFAM" id="SSF56935">
    <property type="entry name" value="Porins"/>
    <property type="match status" value="1"/>
</dbReference>
<evidence type="ECO:0000256" key="9">
    <source>
        <dbReference type="ARBA" id="ARBA00023136"/>
    </source>
</evidence>
<proteinExistence type="inferred from homology"/>
<dbReference type="CDD" id="cd01347">
    <property type="entry name" value="ligand_gated_channel"/>
    <property type="match status" value="1"/>
</dbReference>
<dbReference type="GO" id="GO:0009279">
    <property type="term" value="C:cell outer membrane"/>
    <property type="evidence" value="ECO:0007669"/>
    <property type="project" value="UniProtKB-SubCell"/>
</dbReference>
<feature type="chain" id="PRO_5002630965" evidence="13">
    <location>
        <begin position="24"/>
        <end position="798"/>
    </location>
</feature>
<evidence type="ECO:0000313" key="16">
    <source>
        <dbReference type="EMBL" id="EAW29990.1"/>
    </source>
</evidence>
<keyword evidence="10 11" id="KW-0998">Cell outer membrane</keyword>
<reference evidence="16 17" key="1">
    <citation type="journal article" date="2010" name="J. Bacteriol.">
        <title>Genome sequence of the oligotrophic marine Gammaproteobacterium HTCC2143, isolated from the Oregon Coast.</title>
        <authorList>
            <person name="Oh H.M."/>
            <person name="Kang I."/>
            <person name="Ferriera S."/>
            <person name="Giovannoni S.J."/>
            <person name="Cho J.C."/>
        </authorList>
    </citation>
    <scope>NUCLEOTIDE SEQUENCE [LARGE SCALE GENOMIC DNA]</scope>
    <source>
        <strain evidence="16 17">HTCC2143</strain>
    </source>
</reference>
<accession>A0YGX2</accession>